<name>A0ABX1XJW9_9BACL</name>
<dbReference type="SUPFAM" id="SSF53850">
    <property type="entry name" value="Periplasmic binding protein-like II"/>
    <property type="match status" value="1"/>
</dbReference>
<dbReference type="PANTHER" id="PTHR43649">
    <property type="entry name" value="ARABINOSE-BINDING PROTEIN-RELATED"/>
    <property type="match status" value="1"/>
</dbReference>
<dbReference type="InterPro" id="IPR006059">
    <property type="entry name" value="SBP"/>
</dbReference>
<proteinExistence type="inferred from homology"/>
<organism evidence="4 5">
    <name type="scientific">Paenibacillus plantarum</name>
    <dbReference type="NCBI Taxonomy" id="2654975"/>
    <lineage>
        <taxon>Bacteria</taxon>
        <taxon>Bacillati</taxon>
        <taxon>Bacillota</taxon>
        <taxon>Bacilli</taxon>
        <taxon>Bacillales</taxon>
        <taxon>Paenibacillaceae</taxon>
        <taxon>Paenibacillus</taxon>
    </lineage>
</organism>
<dbReference type="EMBL" id="WHNY01000076">
    <property type="protein sequence ID" value="NOU68699.1"/>
    <property type="molecule type" value="Genomic_DNA"/>
</dbReference>
<evidence type="ECO:0000256" key="3">
    <source>
        <dbReference type="ARBA" id="ARBA00022729"/>
    </source>
</evidence>
<dbReference type="InterPro" id="IPR050490">
    <property type="entry name" value="Bact_solute-bd_prot1"/>
</dbReference>
<dbReference type="Pfam" id="PF13416">
    <property type="entry name" value="SBP_bac_8"/>
    <property type="match status" value="1"/>
</dbReference>
<sequence>MYPRFMLRPNPTHRSIIRRSCDMSRTKTKIIMLLSLTALVTAACGNGKESASTGPVTISFYSYNLAIASQKEGTQQLITEFEAAHPNIKIDAIPVTSTEINTKVQADIAAGSRPDVAQLVFDGLDYAVQNYNAKALEDIVPADELKKNFEGFSPNGLKLGQLKGKTYGLPFTFSTPVLFYNAKLFKDAGLDPENPPKTWEEVKTYALQIAAKTKASGVHVGGAAGADWIVQALIGSNGGKVLSDDRKTIQFGEPAAIGAIKMWQDLVQSGASDKMNDTEVIQAFSESKVGMLLYTSALQSALLSASKAGGWDLKAVQMPSFGSKPTTPVNSGSALFVLSDDKAKQQAAWEFLKFVTSERGYTIITSKIGYLPLRPAIVDDPKYLKDWVAANPLVKPNLDQLTRLQPWVSYPGSKWSQIETILLEGVQKSIQSSGDTTSIMQDAQKRAQSLMP</sequence>
<keyword evidence="2" id="KW-0813">Transport</keyword>
<evidence type="ECO:0000256" key="2">
    <source>
        <dbReference type="ARBA" id="ARBA00022448"/>
    </source>
</evidence>
<gene>
    <name evidence="4" type="ORF">GC096_32215</name>
</gene>
<dbReference type="PROSITE" id="PS01037">
    <property type="entry name" value="SBP_BACTERIAL_1"/>
    <property type="match status" value="1"/>
</dbReference>
<keyword evidence="3" id="KW-0732">Signal</keyword>
<comment type="caution">
    <text evidence="4">The sequence shown here is derived from an EMBL/GenBank/DDBJ whole genome shotgun (WGS) entry which is preliminary data.</text>
</comment>
<dbReference type="PANTHER" id="PTHR43649:SF12">
    <property type="entry name" value="DIACETYLCHITOBIOSE BINDING PROTEIN DASA"/>
    <property type="match status" value="1"/>
</dbReference>
<dbReference type="Proteomes" id="UP000653578">
    <property type="component" value="Unassembled WGS sequence"/>
</dbReference>
<evidence type="ECO:0000256" key="1">
    <source>
        <dbReference type="ARBA" id="ARBA00008520"/>
    </source>
</evidence>
<evidence type="ECO:0000313" key="5">
    <source>
        <dbReference type="Proteomes" id="UP000653578"/>
    </source>
</evidence>
<dbReference type="InterPro" id="IPR006061">
    <property type="entry name" value="SBP_1_CS"/>
</dbReference>
<evidence type="ECO:0000313" key="4">
    <source>
        <dbReference type="EMBL" id="NOU68699.1"/>
    </source>
</evidence>
<reference evidence="4 5" key="1">
    <citation type="submission" date="2019-10" db="EMBL/GenBank/DDBJ databases">
        <title>Description of Paenibacillus humi sp. nov.</title>
        <authorList>
            <person name="Carlier A."/>
            <person name="Qi S."/>
        </authorList>
    </citation>
    <scope>NUCLEOTIDE SEQUENCE [LARGE SCALE GENOMIC DNA]</scope>
    <source>
        <strain evidence="4 5">LMG 31461</strain>
    </source>
</reference>
<dbReference type="CDD" id="cd14748">
    <property type="entry name" value="PBP2_UgpB"/>
    <property type="match status" value="1"/>
</dbReference>
<accession>A0ABX1XJW9</accession>
<dbReference type="Gene3D" id="3.40.190.10">
    <property type="entry name" value="Periplasmic binding protein-like II"/>
    <property type="match status" value="1"/>
</dbReference>
<keyword evidence="5" id="KW-1185">Reference proteome</keyword>
<comment type="similarity">
    <text evidence="1">Belongs to the bacterial solute-binding protein 1 family.</text>
</comment>
<protein>
    <submittedName>
        <fullName evidence="4">Extracellular solute-binding protein</fullName>
    </submittedName>
</protein>